<dbReference type="STRING" id="1404245.CGLY_11800"/>
<dbReference type="Proteomes" id="UP000023703">
    <property type="component" value="Chromosome"/>
</dbReference>
<keyword evidence="1" id="KW-1133">Transmembrane helix</keyword>
<accession>X5EBQ6</accession>
<protein>
    <submittedName>
        <fullName evidence="2">Putative membrane protein</fullName>
    </submittedName>
</protein>
<keyword evidence="1" id="KW-0812">Transmembrane</keyword>
<organism evidence="2 3">
    <name type="scientific">Corynebacterium glyciniphilum AJ 3170</name>
    <dbReference type="NCBI Taxonomy" id="1404245"/>
    <lineage>
        <taxon>Bacteria</taxon>
        <taxon>Bacillati</taxon>
        <taxon>Actinomycetota</taxon>
        <taxon>Actinomycetes</taxon>
        <taxon>Mycobacteriales</taxon>
        <taxon>Corynebacteriaceae</taxon>
        <taxon>Corynebacterium</taxon>
    </lineage>
</organism>
<dbReference type="RefSeq" id="WP_038549697.1">
    <property type="nucleotide sequence ID" value="NZ_CP006842.1"/>
</dbReference>
<evidence type="ECO:0000313" key="2">
    <source>
        <dbReference type="EMBL" id="AHW64805.1"/>
    </source>
</evidence>
<proteinExistence type="predicted"/>
<reference evidence="2 3" key="1">
    <citation type="journal article" date="2015" name="Int. J. Syst. Evol. Microbiol.">
        <title>Revisiting Corynebacterium glyciniphilum (ex Kubota et al., 1972) sp. nov., nom. rev., isolated from putrefied banana.</title>
        <authorList>
            <person name="Al-Dilaimi A."/>
            <person name="Bednarz H."/>
            <person name="Lomker A."/>
            <person name="Niehaus K."/>
            <person name="Kalinowski J."/>
            <person name="Ruckert C."/>
        </authorList>
    </citation>
    <scope>NUCLEOTIDE SEQUENCE [LARGE SCALE GENOMIC DNA]</scope>
    <source>
        <strain evidence="2">AJ 3170</strain>
    </source>
</reference>
<dbReference type="HOGENOM" id="CLU_2368082_0_0_11"/>
<evidence type="ECO:0000256" key="1">
    <source>
        <dbReference type="SAM" id="Phobius"/>
    </source>
</evidence>
<name>X5EBQ6_9CORY</name>
<dbReference type="EMBL" id="CP006842">
    <property type="protein sequence ID" value="AHW64805.1"/>
    <property type="molecule type" value="Genomic_DNA"/>
</dbReference>
<keyword evidence="1" id="KW-0472">Membrane</keyword>
<dbReference type="AlphaFoldDB" id="X5EBQ6"/>
<dbReference type="KEGG" id="cgy:CGLY_11800"/>
<evidence type="ECO:0000313" key="3">
    <source>
        <dbReference type="Proteomes" id="UP000023703"/>
    </source>
</evidence>
<keyword evidence="3" id="KW-1185">Reference proteome</keyword>
<gene>
    <name evidence="2" type="ORF">CGLY_11800</name>
</gene>
<feature type="transmembrane region" description="Helical" evidence="1">
    <location>
        <begin position="6"/>
        <end position="22"/>
    </location>
</feature>
<sequence>MSPSEWILGGTFLFLLGIAEWNKKSRKYHQAVAEYNRWDAGFTHVEVRDGFVSTKAVPITVKTLPQVYKLRRDKNVGMLITLAAIAMFSYGCYVG</sequence>
<feature type="transmembrane region" description="Helical" evidence="1">
    <location>
        <begin position="76"/>
        <end position="93"/>
    </location>
</feature>